<dbReference type="GO" id="GO:0000103">
    <property type="term" value="P:sulfate assimilation"/>
    <property type="evidence" value="ECO:0007669"/>
    <property type="project" value="InterPro"/>
</dbReference>
<evidence type="ECO:0000313" key="9">
    <source>
        <dbReference type="EMBL" id="CAB4578274.1"/>
    </source>
</evidence>
<evidence type="ECO:0000256" key="3">
    <source>
        <dbReference type="ARBA" id="ARBA00012121"/>
    </source>
</evidence>
<dbReference type="Pfam" id="PF01583">
    <property type="entry name" value="APS_kinase"/>
    <property type="match status" value="1"/>
</dbReference>
<dbReference type="GO" id="GO:0005524">
    <property type="term" value="F:ATP binding"/>
    <property type="evidence" value="ECO:0007669"/>
    <property type="project" value="UniProtKB-KW"/>
</dbReference>
<dbReference type="EMBL" id="CAEZTT010000075">
    <property type="protein sequence ID" value="CAB4578274.1"/>
    <property type="molecule type" value="Genomic_DNA"/>
</dbReference>
<accession>A0A6J6ETS4</accession>
<keyword evidence="7" id="KW-0067">ATP-binding</keyword>
<dbReference type="HAMAP" id="MF_00065">
    <property type="entry name" value="Adenylyl_sulf_kinase"/>
    <property type="match status" value="1"/>
</dbReference>
<keyword evidence="4" id="KW-0808">Transferase</keyword>
<dbReference type="NCBIfam" id="NF003013">
    <property type="entry name" value="PRK03846.1"/>
    <property type="match status" value="1"/>
</dbReference>
<dbReference type="AlphaFoldDB" id="A0A6J6ETS4"/>
<protein>
    <recommendedName>
        <fullName evidence="3">adenylyl-sulfate kinase</fullName>
        <ecNumber evidence="3">2.7.1.25</ecNumber>
    </recommendedName>
</protein>
<comment type="pathway">
    <text evidence="1">Sulfur metabolism; hydrogen sulfide biosynthesis; sulfite from sulfate: step 2/3.</text>
</comment>
<keyword evidence="6" id="KW-0418">Kinase</keyword>
<sequence>MRDTGGFLLVDRVTKHTVAAGMVHHVLRRSFNVVPHEFEINKEARGRLKAQTPKVIWLTGLPGSGKSTLANEVERRLYAAGVHTYLLDGDNVRTGLNKDLGFTATDRAENVRRVGEVAKLMVDAGLVVLVSLVSPFRSDRDAVKEIFPTGEFIEVFVDTPVEICAQRDPKGLYAKAQAGNLPNMTGMGQNYEPPLKADLVIDGTAELAQSAALVISKIMG</sequence>
<dbReference type="CDD" id="cd02027">
    <property type="entry name" value="APSK"/>
    <property type="match status" value="1"/>
</dbReference>
<name>A0A6J6ETS4_9ZZZZ</name>
<dbReference type="NCBIfam" id="TIGR00455">
    <property type="entry name" value="apsK"/>
    <property type="match status" value="1"/>
</dbReference>
<evidence type="ECO:0000259" key="8">
    <source>
        <dbReference type="Pfam" id="PF01583"/>
    </source>
</evidence>
<dbReference type="PANTHER" id="PTHR11055:SF63">
    <property type="entry name" value="ADENYLYL-SULFATE KINASE 1, CHLOROPLASTIC"/>
    <property type="match status" value="1"/>
</dbReference>
<evidence type="ECO:0000256" key="5">
    <source>
        <dbReference type="ARBA" id="ARBA00022741"/>
    </source>
</evidence>
<evidence type="ECO:0000256" key="7">
    <source>
        <dbReference type="ARBA" id="ARBA00022840"/>
    </source>
</evidence>
<evidence type="ECO:0000256" key="4">
    <source>
        <dbReference type="ARBA" id="ARBA00022679"/>
    </source>
</evidence>
<keyword evidence="5" id="KW-0547">Nucleotide-binding</keyword>
<dbReference type="GO" id="GO:0004020">
    <property type="term" value="F:adenylylsulfate kinase activity"/>
    <property type="evidence" value="ECO:0007669"/>
    <property type="project" value="UniProtKB-EC"/>
</dbReference>
<dbReference type="EC" id="2.7.1.25" evidence="3"/>
<evidence type="ECO:0000256" key="2">
    <source>
        <dbReference type="ARBA" id="ARBA00007008"/>
    </source>
</evidence>
<dbReference type="InterPro" id="IPR027417">
    <property type="entry name" value="P-loop_NTPase"/>
</dbReference>
<dbReference type="Gene3D" id="3.40.50.300">
    <property type="entry name" value="P-loop containing nucleotide triphosphate hydrolases"/>
    <property type="match status" value="1"/>
</dbReference>
<dbReference type="SUPFAM" id="SSF52540">
    <property type="entry name" value="P-loop containing nucleoside triphosphate hydrolases"/>
    <property type="match status" value="1"/>
</dbReference>
<dbReference type="InterPro" id="IPR002891">
    <property type="entry name" value="APS"/>
</dbReference>
<evidence type="ECO:0000256" key="6">
    <source>
        <dbReference type="ARBA" id="ARBA00022777"/>
    </source>
</evidence>
<gene>
    <name evidence="9" type="ORF">UFOPK1726_00718</name>
</gene>
<proteinExistence type="inferred from homology"/>
<evidence type="ECO:0000256" key="1">
    <source>
        <dbReference type="ARBA" id="ARBA00004806"/>
    </source>
</evidence>
<comment type="similarity">
    <text evidence="2">Belongs to the APS kinase family.</text>
</comment>
<feature type="domain" description="APS kinase" evidence="8">
    <location>
        <begin position="53"/>
        <end position="202"/>
    </location>
</feature>
<dbReference type="InterPro" id="IPR059117">
    <property type="entry name" value="APS_kinase_dom"/>
</dbReference>
<dbReference type="PANTHER" id="PTHR11055">
    <property type="entry name" value="BIFUNCTIONAL 3'-PHOSPHOADENOSINE 5'-PHOSPHOSULFATE SYNTHASE"/>
    <property type="match status" value="1"/>
</dbReference>
<reference evidence="9" key="1">
    <citation type="submission" date="2020-05" db="EMBL/GenBank/DDBJ databases">
        <authorList>
            <person name="Chiriac C."/>
            <person name="Salcher M."/>
            <person name="Ghai R."/>
            <person name="Kavagutti S V."/>
        </authorList>
    </citation>
    <scope>NUCLEOTIDE SEQUENCE</scope>
</reference>
<organism evidence="9">
    <name type="scientific">freshwater metagenome</name>
    <dbReference type="NCBI Taxonomy" id="449393"/>
    <lineage>
        <taxon>unclassified sequences</taxon>
        <taxon>metagenomes</taxon>
        <taxon>ecological metagenomes</taxon>
    </lineage>
</organism>